<keyword evidence="3" id="KW-1185">Reference proteome</keyword>
<reference evidence="2" key="2">
    <citation type="submission" date="2013-10" db="EMBL/GenBank/DDBJ databases">
        <authorList>
            <person name="Aslett M."/>
        </authorList>
    </citation>
    <scope>NUCLEOTIDE SEQUENCE [LARGE SCALE GENOMIC DNA]</scope>
    <source>
        <strain evidence="2">Houghton</strain>
    </source>
</reference>
<name>U6KDU3_9EIME</name>
<evidence type="ECO:0000256" key="1">
    <source>
        <dbReference type="SAM" id="MobiDB-lite"/>
    </source>
</evidence>
<reference evidence="2" key="1">
    <citation type="submission" date="2013-10" db="EMBL/GenBank/DDBJ databases">
        <title>Genomic analysis of the causative agents of coccidiosis in chickens.</title>
        <authorList>
            <person name="Reid A.J."/>
            <person name="Blake D."/>
            <person name="Billington K."/>
            <person name="Browne H."/>
            <person name="Dunn M."/>
            <person name="Hung S."/>
            <person name="Kawahara F."/>
            <person name="Miranda-Saavedra D."/>
            <person name="Mourier T."/>
            <person name="Nagra H."/>
            <person name="Otto T.D."/>
            <person name="Rawlings N."/>
            <person name="Sanchez A."/>
            <person name="Sanders M."/>
            <person name="Subramaniam C."/>
            <person name="Tay Y."/>
            <person name="Dear P."/>
            <person name="Doerig C."/>
            <person name="Gruber A."/>
            <person name="Parkinson J."/>
            <person name="Shirley M."/>
            <person name="Wan K.L."/>
            <person name="Berriman M."/>
            <person name="Tomley F."/>
            <person name="Pain A."/>
        </authorList>
    </citation>
    <scope>NUCLEOTIDE SEQUENCE [LARGE SCALE GENOMIC DNA]</scope>
    <source>
        <strain evidence="2">Houghton</strain>
    </source>
</reference>
<accession>U6KDU3</accession>
<dbReference type="Proteomes" id="UP000030744">
    <property type="component" value="Unassembled WGS sequence"/>
</dbReference>
<evidence type="ECO:0000313" key="3">
    <source>
        <dbReference type="Proteomes" id="UP000030744"/>
    </source>
</evidence>
<feature type="region of interest" description="Disordered" evidence="1">
    <location>
        <begin position="17"/>
        <end position="80"/>
    </location>
</feature>
<feature type="compositionally biased region" description="Low complexity" evidence="1">
    <location>
        <begin position="52"/>
        <end position="80"/>
    </location>
</feature>
<dbReference type="AlphaFoldDB" id="U6KDU3"/>
<dbReference type="VEuPathDB" id="ToxoDB:EMH_0063520"/>
<dbReference type="OrthoDB" id="361486at2759"/>
<dbReference type="GeneID" id="60404173"/>
<dbReference type="EMBL" id="HG735565">
    <property type="protein sequence ID" value="CDJ36124.1"/>
    <property type="molecule type" value="Genomic_DNA"/>
</dbReference>
<gene>
    <name evidence="2" type="ORF">EMH_0063520</name>
</gene>
<proteinExistence type="predicted"/>
<organism evidence="2 3">
    <name type="scientific">Eimeria mitis</name>
    <dbReference type="NCBI Taxonomy" id="44415"/>
    <lineage>
        <taxon>Eukaryota</taxon>
        <taxon>Sar</taxon>
        <taxon>Alveolata</taxon>
        <taxon>Apicomplexa</taxon>
        <taxon>Conoidasida</taxon>
        <taxon>Coccidia</taxon>
        <taxon>Eucoccidiorida</taxon>
        <taxon>Eimeriorina</taxon>
        <taxon>Eimeriidae</taxon>
        <taxon>Eimeria</taxon>
    </lineage>
</organism>
<dbReference type="RefSeq" id="XP_037878413.1">
    <property type="nucleotide sequence ID" value="XM_038022559.1"/>
</dbReference>
<sequence>MQVCCCHSICSRCGGSSANPTKYQQAHPGEQQENEQQQELQHELQQGKHTLGSSRKTSSSRSCSTNCSKRSSSGSKGSDSSVSGALLNTMWGAFFLSQVLRGVTYRQRIPYGVKQTEAYKKAKRQARAAARNARKMKESKGVLMEGRKCLMMSLQQNTGISWFRSVQVLKHLELHARANPPLTSKLREQITNAVEVVKQGR</sequence>
<dbReference type="Pfam" id="PF23531">
    <property type="entry name" value="Microp_apicomplexa_17"/>
    <property type="match status" value="1"/>
</dbReference>
<protein>
    <submittedName>
        <fullName evidence="2">Uncharacterized protein</fullName>
    </submittedName>
</protein>
<dbReference type="InterPro" id="IPR056356">
    <property type="entry name" value="Microp_apicomplexa_17"/>
</dbReference>
<evidence type="ECO:0000313" key="2">
    <source>
        <dbReference type="EMBL" id="CDJ36124.1"/>
    </source>
</evidence>